<comment type="caution">
    <text evidence="1">The sequence shown here is derived from an EMBL/GenBank/DDBJ whole genome shotgun (WGS) entry which is preliminary data.</text>
</comment>
<dbReference type="AlphaFoldDB" id="A0A645IXN4"/>
<dbReference type="EMBL" id="VSSQ01125682">
    <property type="protein sequence ID" value="MPN55926.1"/>
    <property type="molecule type" value="Genomic_DNA"/>
</dbReference>
<name>A0A645IXN4_9ZZZZ</name>
<accession>A0A645IXN4</accession>
<gene>
    <name evidence="1" type="ORF">SDC9_203610</name>
</gene>
<organism evidence="1">
    <name type="scientific">bioreactor metagenome</name>
    <dbReference type="NCBI Taxonomy" id="1076179"/>
    <lineage>
        <taxon>unclassified sequences</taxon>
        <taxon>metagenomes</taxon>
        <taxon>ecological metagenomes</taxon>
    </lineage>
</organism>
<protein>
    <submittedName>
        <fullName evidence="1">Uncharacterized protein</fullName>
    </submittedName>
</protein>
<sequence>MHRVGVKAHKQQKVVDKPADPLLLAQQAVDGLNILGAFRDLHLRRALEKLQPRADYRERRLEFMPGVDEEVAAHLFEPRLFREVLKGDKPSARKLQGRRLYLHRHRAAVHYRQRPARVRFVKHEV</sequence>
<reference evidence="1" key="1">
    <citation type="submission" date="2019-08" db="EMBL/GenBank/DDBJ databases">
        <authorList>
            <person name="Kucharzyk K."/>
            <person name="Murdoch R.W."/>
            <person name="Higgins S."/>
            <person name="Loffler F."/>
        </authorList>
    </citation>
    <scope>NUCLEOTIDE SEQUENCE</scope>
</reference>
<evidence type="ECO:0000313" key="1">
    <source>
        <dbReference type="EMBL" id="MPN55926.1"/>
    </source>
</evidence>
<proteinExistence type="predicted"/>